<keyword evidence="2" id="KW-1185">Reference proteome</keyword>
<evidence type="ECO:0000313" key="3">
    <source>
        <dbReference type="WBParaSite" id="jg5247"/>
    </source>
</evidence>
<name>A0A915EF82_9BILA</name>
<dbReference type="InterPro" id="IPR005312">
    <property type="entry name" value="DUF1759"/>
</dbReference>
<dbReference type="PANTHER" id="PTHR47331:SF1">
    <property type="entry name" value="GAG-LIKE PROTEIN"/>
    <property type="match status" value="1"/>
</dbReference>
<dbReference type="Pfam" id="PF03564">
    <property type="entry name" value="DUF1759"/>
    <property type="match status" value="1"/>
</dbReference>
<protein>
    <submittedName>
        <fullName evidence="3">Peptidase aspartic putative domain-containing protein</fullName>
    </submittedName>
</protein>
<feature type="compositionally biased region" description="Basic and acidic residues" evidence="1">
    <location>
        <begin position="202"/>
        <end position="217"/>
    </location>
</feature>
<accession>A0A915EF82</accession>
<feature type="region of interest" description="Disordered" evidence="1">
    <location>
        <begin position="170"/>
        <end position="231"/>
    </location>
</feature>
<dbReference type="Proteomes" id="UP000887574">
    <property type="component" value="Unplaced"/>
</dbReference>
<evidence type="ECO:0000313" key="2">
    <source>
        <dbReference type="Proteomes" id="UP000887574"/>
    </source>
</evidence>
<dbReference type="PANTHER" id="PTHR47331">
    <property type="entry name" value="PHD-TYPE DOMAIN-CONTAINING PROTEIN"/>
    <property type="match status" value="1"/>
</dbReference>
<sequence length="505" mass="56251">MKFGGNPVEWEPFWDQFSAAVDSKNLPPVQKLAYLNSCLTDNALAKVRGYAVVERNYTTVVDVLKKSFGNKAVATSLLHSQLRDLKAGNGDTKALRLFNNELERILLQMSQLGEDSNSPFVVALVESKMPRGVMTEICRKKEGIADWNIQALKAAIDSLINLREEVDRTCGPYVKPQKGDRPAKDNKSSANSPTSSFATTTKESKEKSAAKSKEGKESATPYEKAGNQRRRSSLAPFAMVTTTGWIAVHMQLHKLALVRPEKKACVTDVSTLWRSTKESAELETAWLPSPTPHKPHISTEVWVLLDSCSEAEFVATSAVERLQLKLKKKDDLTLHVCGETKANQLTSYVVPVNLHLKNGATIHINANTLDHITAGIQHVTVDQEDSDLLSSSPIEVEMLIGVAYYYQLMDWKMPKKMPSGEGAFTKHKKGTSSFVNFSAEKSTNEVLEQFWQLENLGISEDPAENDDETAMELFQKSINFKDGRYCVRWPWKTNAPPLHPTTKLP</sequence>
<dbReference type="WBParaSite" id="jg5247">
    <property type="protein sequence ID" value="jg5247"/>
    <property type="gene ID" value="jg5247"/>
</dbReference>
<feature type="compositionally biased region" description="Basic and acidic residues" evidence="1">
    <location>
        <begin position="177"/>
        <end position="187"/>
    </location>
</feature>
<proteinExistence type="predicted"/>
<dbReference type="AlphaFoldDB" id="A0A915EF82"/>
<organism evidence="2 3">
    <name type="scientific">Ditylenchus dipsaci</name>
    <dbReference type="NCBI Taxonomy" id="166011"/>
    <lineage>
        <taxon>Eukaryota</taxon>
        <taxon>Metazoa</taxon>
        <taxon>Ecdysozoa</taxon>
        <taxon>Nematoda</taxon>
        <taxon>Chromadorea</taxon>
        <taxon>Rhabditida</taxon>
        <taxon>Tylenchina</taxon>
        <taxon>Tylenchomorpha</taxon>
        <taxon>Sphaerularioidea</taxon>
        <taxon>Anguinidae</taxon>
        <taxon>Anguininae</taxon>
        <taxon>Ditylenchus</taxon>
    </lineage>
</organism>
<evidence type="ECO:0000256" key="1">
    <source>
        <dbReference type="SAM" id="MobiDB-lite"/>
    </source>
</evidence>
<reference evidence="3" key="1">
    <citation type="submission" date="2022-11" db="UniProtKB">
        <authorList>
            <consortium name="WormBaseParasite"/>
        </authorList>
    </citation>
    <scope>IDENTIFICATION</scope>
</reference>